<evidence type="ECO:0000313" key="3">
    <source>
        <dbReference type="Proteomes" id="UP000030748"/>
    </source>
</evidence>
<reference evidence="2 3" key="1">
    <citation type="journal article" date="2013" name="Proc. Natl. Acad. Sci. U.S.A.">
        <title>Fine-scale variation in meiotic recombination in Mimulus inferred from population shotgun sequencing.</title>
        <authorList>
            <person name="Hellsten U."/>
            <person name="Wright K.M."/>
            <person name="Jenkins J."/>
            <person name="Shu S."/>
            <person name="Yuan Y."/>
            <person name="Wessler S.R."/>
            <person name="Schmutz J."/>
            <person name="Willis J.H."/>
            <person name="Rokhsar D.S."/>
        </authorList>
    </citation>
    <scope>NUCLEOTIDE SEQUENCE [LARGE SCALE GENOMIC DNA]</scope>
    <source>
        <strain evidence="3">cv. DUN x IM62</strain>
    </source>
</reference>
<dbReference type="eggNOG" id="ENOG502S2H1">
    <property type="taxonomic scope" value="Eukaryota"/>
</dbReference>
<keyword evidence="3" id="KW-1185">Reference proteome</keyword>
<feature type="non-terminal residue" evidence="2">
    <location>
        <position position="126"/>
    </location>
</feature>
<proteinExistence type="predicted"/>
<dbReference type="AlphaFoldDB" id="A0A022Q0Z7"/>
<dbReference type="InterPro" id="IPR025322">
    <property type="entry name" value="PADRE_dom"/>
</dbReference>
<dbReference type="Pfam" id="PF14009">
    <property type="entry name" value="PADRE"/>
    <property type="match status" value="1"/>
</dbReference>
<evidence type="ECO:0000313" key="2">
    <source>
        <dbReference type="EMBL" id="EYU21701.1"/>
    </source>
</evidence>
<name>A0A022Q0Z7_ERYGU</name>
<dbReference type="Proteomes" id="UP000030748">
    <property type="component" value="Unassembled WGS sequence"/>
</dbReference>
<protein>
    <submittedName>
        <fullName evidence="2">Uncharacterized protein</fullName>
    </submittedName>
</protein>
<sequence>MKSISSWICTNSAKNLFVKIVHQGGRVELFDRPITAADVLQRNPKCCVAHPTIFDRPHDIVPPTTTLAFGQKYYVVPVSTIKKLQLKSNYDRRRKTTRNKDDGDSNRKKMESLNCWLVRNDNDRKN</sequence>
<organism evidence="2 3">
    <name type="scientific">Erythranthe guttata</name>
    <name type="common">Yellow monkey flower</name>
    <name type="synonym">Mimulus guttatus</name>
    <dbReference type="NCBI Taxonomy" id="4155"/>
    <lineage>
        <taxon>Eukaryota</taxon>
        <taxon>Viridiplantae</taxon>
        <taxon>Streptophyta</taxon>
        <taxon>Embryophyta</taxon>
        <taxon>Tracheophyta</taxon>
        <taxon>Spermatophyta</taxon>
        <taxon>Magnoliopsida</taxon>
        <taxon>eudicotyledons</taxon>
        <taxon>Gunneridae</taxon>
        <taxon>Pentapetalae</taxon>
        <taxon>asterids</taxon>
        <taxon>lamiids</taxon>
        <taxon>Lamiales</taxon>
        <taxon>Phrymaceae</taxon>
        <taxon>Erythranthe</taxon>
    </lineage>
</organism>
<evidence type="ECO:0000256" key="1">
    <source>
        <dbReference type="SAM" id="MobiDB-lite"/>
    </source>
</evidence>
<feature type="compositionally biased region" description="Basic and acidic residues" evidence="1">
    <location>
        <begin position="98"/>
        <end position="108"/>
    </location>
</feature>
<accession>A0A022Q0Z7</accession>
<gene>
    <name evidence="2" type="ORF">MIMGU_mgv1a025392mg</name>
</gene>
<feature type="region of interest" description="Disordered" evidence="1">
    <location>
        <begin position="87"/>
        <end position="108"/>
    </location>
</feature>
<dbReference type="PANTHER" id="PTHR33052">
    <property type="entry name" value="DUF4228 DOMAIN PROTEIN-RELATED"/>
    <property type="match status" value="1"/>
</dbReference>
<dbReference type="EMBL" id="KI632223">
    <property type="protein sequence ID" value="EYU21701.1"/>
    <property type="molecule type" value="Genomic_DNA"/>
</dbReference>